<sequence length="110" mass="11394">MFGFLQSSVVFVLSLGALVGSIWALVDAAKYSNSAYVAAGKQTKTIWLAILAVATLIAFISVPPPIGRGGGIIGFLGIISIGAVIVYFVEVRVKVAPHHRPGSGPKGGTW</sequence>
<evidence type="ECO:0000256" key="1">
    <source>
        <dbReference type="SAM" id="Phobius"/>
    </source>
</evidence>
<name>A0ABT8G447_9MICO</name>
<dbReference type="Proteomes" id="UP001172738">
    <property type="component" value="Unassembled WGS sequence"/>
</dbReference>
<organism evidence="2 3">
    <name type="scientific">Demequina zhanjiangensis</name>
    <dbReference type="NCBI Taxonomy" id="3051659"/>
    <lineage>
        <taxon>Bacteria</taxon>
        <taxon>Bacillati</taxon>
        <taxon>Actinomycetota</taxon>
        <taxon>Actinomycetes</taxon>
        <taxon>Micrococcales</taxon>
        <taxon>Demequinaceae</taxon>
        <taxon>Demequina</taxon>
    </lineage>
</organism>
<proteinExistence type="predicted"/>
<keyword evidence="3" id="KW-1185">Reference proteome</keyword>
<keyword evidence="1" id="KW-0812">Transmembrane</keyword>
<accession>A0ABT8G447</accession>
<evidence type="ECO:0000313" key="3">
    <source>
        <dbReference type="Proteomes" id="UP001172738"/>
    </source>
</evidence>
<keyword evidence="1" id="KW-1133">Transmembrane helix</keyword>
<feature type="transmembrane region" description="Helical" evidence="1">
    <location>
        <begin position="6"/>
        <end position="26"/>
    </location>
</feature>
<comment type="caution">
    <text evidence="2">The sequence shown here is derived from an EMBL/GenBank/DDBJ whole genome shotgun (WGS) entry which is preliminary data.</text>
</comment>
<dbReference type="EMBL" id="JAUHPV010000009">
    <property type="protein sequence ID" value="MDN4473927.1"/>
    <property type="molecule type" value="Genomic_DNA"/>
</dbReference>
<dbReference type="RefSeq" id="WP_301129908.1">
    <property type="nucleotide sequence ID" value="NZ_JAUHPV010000009.1"/>
</dbReference>
<protein>
    <submittedName>
        <fullName evidence="2">DUF2516 family protein</fullName>
    </submittedName>
</protein>
<keyword evidence="1" id="KW-0472">Membrane</keyword>
<feature type="transmembrane region" description="Helical" evidence="1">
    <location>
        <begin position="72"/>
        <end position="89"/>
    </location>
</feature>
<reference evidence="2" key="1">
    <citation type="submission" date="2023-06" db="EMBL/GenBank/DDBJ databases">
        <title>SYSU T00b26.</title>
        <authorList>
            <person name="Gao L."/>
            <person name="Fang B.-Z."/>
            <person name="Li W.-J."/>
        </authorList>
    </citation>
    <scope>NUCLEOTIDE SEQUENCE</scope>
    <source>
        <strain evidence="2">SYSU T00b26</strain>
    </source>
</reference>
<evidence type="ECO:0000313" key="2">
    <source>
        <dbReference type="EMBL" id="MDN4473927.1"/>
    </source>
</evidence>
<gene>
    <name evidence="2" type="ORF">QQX04_13075</name>
</gene>
<feature type="transmembrane region" description="Helical" evidence="1">
    <location>
        <begin position="46"/>
        <end position="66"/>
    </location>
</feature>
<dbReference type="InterPro" id="IPR019662">
    <property type="entry name" value="DUF2516"/>
</dbReference>
<dbReference type="Pfam" id="PF10724">
    <property type="entry name" value="DUF2516"/>
    <property type="match status" value="1"/>
</dbReference>